<dbReference type="AlphaFoldDB" id="A0A0E9XXK2"/>
<protein>
    <submittedName>
        <fullName evidence="1">Uncharacterized protein</fullName>
    </submittedName>
</protein>
<name>A0A0E9XXK2_ANGAN</name>
<reference evidence="1" key="2">
    <citation type="journal article" date="2015" name="Fish Shellfish Immunol.">
        <title>Early steps in the European eel (Anguilla anguilla)-Vibrio vulnificus interaction in the gills: Role of the RtxA13 toxin.</title>
        <authorList>
            <person name="Callol A."/>
            <person name="Pajuelo D."/>
            <person name="Ebbesson L."/>
            <person name="Teles M."/>
            <person name="MacKenzie S."/>
            <person name="Amaro C."/>
        </authorList>
    </citation>
    <scope>NUCLEOTIDE SEQUENCE</scope>
</reference>
<accession>A0A0E9XXK2</accession>
<dbReference type="EMBL" id="GBXM01001992">
    <property type="protein sequence ID" value="JAI06586.1"/>
    <property type="molecule type" value="Transcribed_RNA"/>
</dbReference>
<sequence>MDKLQRVGPCSPQQAKKFTDSIMYMLITDMGYIIPSRSHDYQN</sequence>
<evidence type="ECO:0000313" key="1">
    <source>
        <dbReference type="EMBL" id="JAI06586.1"/>
    </source>
</evidence>
<organism evidence="1">
    <name type="scientific">Anguilla anguilla</name>
    <name type="common">European freshwater eel</name>
    <name type="synonym">Muraena anguilla</name>
    <dbReference type="NCBI Taxonomy" id="7936"/>
    <lineage>
        <taxon>Eukaryota</taxon>
        <taxon>Metazoa</taxon>
        <taxon>Chordata</taxon>
        <taxon>Craniata</taxon>
        <taxon>Vertebrata</taxon>
        <taxon>Euteleostomi</taxon>
        <taxon>Actinopterygii</taxon>
        <taxon>Neopterygii</taxon>
        <taxon>Teleostei</taxon>
        <taxon>Anguilliformes</taxon>
        <taxon>Anguillidae</taxon>
        <taxon>Anguilla</taxon>
    </lineage>
</organism>
<reference evidence="1" key="1">
    <citation type="submission" date="2014-11" db="EMBL/GenBank/DDBJ databases">
        <authorList>
            <person name="Amaro Gonzalez C."/>
        </authorList>
    </citation>
    <scope>NUCLEOTIDE SEQUENCE</scope>
</reference>
<proteinExistence type="predicted"/>